<dbReference type="AlphaFoldDB" id="A0AAN8DBN1"/>
<dbReference type="EMBL" id="JAURVH010001527">
    <property type="protein sequence ID" value="KAK5914758.1"/>
    <property type="molecule type" value="Genomic_DNA"/>
</dbReference>
<sequence>MEHGPSYSSHPDRFTECPQVLSGEGLSGRCYWEVEWSGREVRVAVAYENISRAGGERGFGDSDTSWALDCNKNCFIFRHNGILTPVSGPPSSRVGVYVDHRAGVLSFYSVVSEATTLLHRVQTAFTRPLRAGLRLYFYGDTAEFCKLK</sequence>
<comment type="caution">
    <text evidence="5">The sequence shown here is derived from an EMBL/GenBank/DDBJ whole genome shotgun (WGS) entry which is preliminary data.</text>
</comment>
<gene>
    <name evidence="5" type="ORF">CgunFtcFv8_009172</name>
</gene>
<feature type="domain" description="B30.2/SPRY" evidence="4">
    <location>
        <begin position="1"/>
        <end position="148"/>
    </location>
</feature>
<dbReference type="InterPro" id="IPR043136">
    <property type="entry name" value="B30.2/SPRY_sf"/>
</dbReference>
<dbReference type="InterPro" id="IPR013320">
    <property type="entry name" value="ConA-like_dom_sf"/>
</dbReference>
<evidence type="ECO:0000256" key="3">
    <source>
        <dbReference type="ARBA" id="ARBA00022833"/>
    </source>
</evidence>
<protein>
    <recommendedName>
        <fullName evidence="4">B30.2/SPRY domain-containing protein</fullName>
    </recommendedName>
</protein>
<dbReference type="GO" id="GO:0008270">
    <property type="term" value="F:zinc ion binding"/>
    <property type="evidence" value="ECO:0007669"/>
    <property type="project" value="UniProtKB-KW"/>
</dbReference>
<accession>A0AAN8DBN1</accession>
<proteinExistence type="predicted"/>
<evidence type="ECO:0000256" key="2">
    <source>
        <dbReference type="ARBA" id="ARBA00022771"/>
    </source>
</evidence>
<evidence type="ECO:0000313" key="5">
    <source>
        <dbReference type="EMBL" id="KAK5914758.1"/>
    </source>
</evidence>
<dbReference type="InterPro" id="IPR001870">
    <property type="entry name" value="B30.2/SPRY"/>
</dbReference>
<reference evidence="5 6" key="1">
    <citation type="journal article" date="2023" name="Mol. Biol. Evol.">
        <title>Genomics of Secondarily Temperate Adaptation in the Only Non-Antarctic Icefish.</title>
        <authorList>
            <person name="Rivera-Colon A.G."/>
            <person name="Rayamajhi N."/>
            <person name="Minhas B.F."/>
            <person name="Madrigal G."/>
            <person name="Bilyk K.T."/>
            <person name="Yoon V."/>
            <person name="Hune M."/>
            <person name="Gregory S."/>
            <person name="Cheng C.H.C."/>
            <person name="Catchen J.M."/>
        </authorList>
    </citation>
    <scope>NUCLEOTIDE SEQUENCE [LARGE SCALE GENOMIC DNA]</scope>
    <source>
        <tissue evidence="5">White muscle</tissue>
    </source>
</reference>
<keyword evidence="2" id="KW-0863">Zinc-finger</keyword>
<dbReference type="SUPFAM" id="SSF49899">
    <property type="entry name" value="Concanavalin A-like lectins/glucanases"/>
    <property type="match status" value="1"/>
</dbReference>
<dbReference type="InterPro" id="IPR051051">
    <property type="entry name" value="E3_ubiq-ligase_TRIM/RNF"/>
</dbReference>
<keyword evidence="3" id="KW-0862">Zinc</keyword>
<dbReference type="PROSITE" id="PS50188">
    <property type="entry name" value="B302_SPRY"/>
    <property type="match status" value="1"/>
</dbReference>
<dbReference type="SMART" id="SM00449">
    <property type="entry name" value="SPRY"/>
    <property type="match status" value="1"/>
</dbReference>
<organism evidence="5 6">
    <name type="scientific">Champsocephalus gunnari</name>
    <name type="common">Mackerel icefish</name>
    <dbReference type="NCBI Taxonomy" id="52237"/>
    <lineage>
        <taxon>Eukaryota</taxon>
        <taxon>Metazoa</taxon>
        <taxon>Chordata</taxon>
        <taxon>Craniata</taxon>
        <taxon>Vertebrata</taxon>
        <taxon>Euteleostomi</taxon>
        <taxon>Actinopterygii</taxon>
        <taxon>Neopterygii</taxon>
        <taxon>Teleostei</taxon>
        <taxon>Neoteleostei</taxon>
        <taxon>Acanthomorphata</taxon>
        <taxon>Eupercaria</taxon>
        <taxon>Perciformes</taxon>
        <taxon>Notothenioidei</taxon>
        <taxon>Channichthyidae</taxon>
        <taxon>Champsocephalus</taxon>
    </lineage>
</organism>
<dbReference type="Gene3D" id="2.60.120.920">
    <property type="match status" value="1"/>
</dbReference>
<keyword evidence="1" id="KW-0479">Metal-binding</keyword>
<dbReference type="Pfam" id="PF00622">
    <property type="entry name" value="SPRY"/>
    <property type="match status" value="1"/>
</dbReference>
<keyword evidence="6" id="KW-1185">Reference proteome</keyword>
<evidence type="ECO:0000256" key="1">
    <source>
        <dbReference type="ARBA" id="ARBA00022723"/>
    </source>
</evidence>
<dbReference type="PANTHER" id="PTHR25465">
    <property type="entry name" value="B-BOX DOMAIN CONTAINING"/>
    <property type="match status" value="1"/>
</dbReference>
<name>A0AAN8DBN1_CHAGU</name>
<evidence type="ECO:0000313" key="6">
    <source>
        <dbReference type="Proteomes" id="UP001331515"/>
    </source>
</evidence>
<dbReference type="Proteomes" id="UP001331515">
    <property type="component" value="Unassembled WGS sequence"/>
</dbReference>
<dbReference type="InterPro" id="IPR003877">
    <property type="entry name" value="SPRY_dom"/>
</dbReference>
<dbReference type="PANTHER" id="PTHR25465:SF5">
    <property type="entry name" value="E3 UBIQUITIN_ISG15 LIGASE TRIM25-RELATED"/>
    <property type="match status" value="1"/>
</dbReference>
<evidence type="ECO:0000259" key="4">
    <source>
        <dbReference type="PROSITE" id="PS50188"/>
    </source>
</evidence>